<evidence type="ECO:0000259" key="3">
    <source>
        <dbReference type="Pfam" id="PF01979"/>
    </source>
</evidence>
<dbReference type="Gene3D" id="2.30.40.10">
    <property type="entry name" value="Urease, subunit C, domain 1"/>
    <property type="match status" value="1"/>
</dbReference>
<evidence type="ECO:0000313" key="4">
    <source>
        <dbReference type="EMBL" id="KAF4978441.1"/>
    </source>
</evidence>
<evidence type="ECO:0000256" key="2">
    <source>
        <dbReference type="SAM" id="SignalP"/>
    </source>
</evidence>
<organism evidence="4 5">
    <name type="scientific">Fusarium zealandicum</name>
    <dbReference type="NCBI Taxonomy" id="1053134"/>
    <lineage>
        <taxon>Eukaryota</taxon>
        <taxon>Fungi</taxon>
        <taxon>Dikarya</taxon>
        <taxon>Ascomycota</taxon>
        <taxon>Pezizomycotina</taxon>
        <taxon>Sordariomycetes</taxon>
        <taxon>Hypocreomycetidae</taxon>
        <taxon>Hypocreales</taxon>
        <taxon>Nectriaceae</taxon>
        <taxon>Fusarium</taxon>
        <taxon>Fusarium staphyleae species complex</taxon>
    </lineage>
</organism>
<dbReference type="PANTHER" id="PTHR43794:SF11">
    <property type="entry name" value="AMIDOHYDROLASE-RELATED DOMAIN-CONTAINING PROTEIN"/>
    <property type="match status" value="1"/>
</dbReference>
<dbReference type="InterPro" id="IPR011059">
    <property type="entry name" value="Metal-dep_hydrolase_composite"/>
</dbReference>
<dbReference type="SUPFAM" id="SSF51338">
    <property type="entry name" value="Composite domain of metallo-dependent hydrolases"/>
    <property type="match status" value="1"/>
</dbReference>
<dbReference type="InterPro" id="IPR006680">
    <property type="entry name" value="Amidohydro-rel"/>
</dbReference>
<dbReference type="OrthoDB" id="194468at2759"/>
<dbReference type="InterPro" id="IPR032466">
    <property type="entry name" value="Metal_Hydrolase"/>
</dbReference>
<feature type="signal peptide" evidence="2">
    <location>
        <begin position="1"/>
        <end position="20"/>
    </location>
</feature>
<keyword evidence="1" id="KW-0378">Hydrolase</keyword>
<dbReference type="InterPro" id="IPR050287">
    <property type="entry name" value="MTA/SAH_deaminase"/>
</dbReference>
<dbReference type="Gene3D" id="3.20.20.140">
    <property type="entry name" value="Metal-dependent hydrolases"/>
    <property type="match status" value="1"/>
</dbReference>
<feature type="chain" id="PRO_5034971153" description="Amidohydrolase-related domain-containing protein" evidence="2">
    <location>
        <begin position="21"/>
        <end position="499"/>
    </location>
</feature>
<gene>
    <name evidence="4" type="ORF">FZEAL_5166</name>
</gene>
<dbReference type="Proteomes" id="UP000635477">
    <property type="component" value="Unassembled WGS sequence"/>
</dbReference>
<dbReference type="EMBL" id="JABEYC010000367">
    <property type="protein sequence ID" value="KAF4978441.1"/>
    <property type="molecule type" value="Genomic_DNA"/>
</dbReference>
<comment type="caution">
    <text evidence="4">The sequence shown here is derived from an EMBL/GenBank/DDBJ whole genome shotgun (WGS) entry which is preliminary data.</text>
</comment>
<evidence type="ECO:0000313" key="5">
    <source>
        <dbReference type="Proteomes" id="UP000635477"/>
    </source>
</evidence>
<protein>
    <recommendedName>
        <fullName evidence="3">Amidohydrolase-related domain-containing protein</fullName>
    </recommendedName>
</protein>
<keyword evidence="5" id="KW-1185">Reference proteome</keyword>
<sequence length="499" mass="54424">MVGQLNRFIALASCVSCTLAKSTLFEHGTVITFDEETQTAQYQRNTSLLITDDRIAAIFDHTQTNVTIPPDTEVIDATDDIISPGFIDTHRHVWQTVHRSLGGDTVLGEYLTRWSSPLTAGIFDPEIMYYSELTGLCEALDAGVTTLVDYASGGFTREIADASIQANLDSGIRSFYAYAIGRGMAGFPMEDQIDHFQAIMENQTSSLFSLGLAYETFDVGTREDIEEVARIARTSNISLLETHFVGGPFGVSNSPTILAQLGLLNESFPIIFVHGNSATVTDATLLRENNQYIAMAPEFEMHHGADSYSATLIQDQASLSVGTHYTFSGDLVSQARIWLQTVRNTLFPRAIRDFKFPVTTPMSSSQAFLLATRSGGLALRRPDLGVLRPGAKADVVVFDGSAPGLLGWSDPITAVILQSHVGHVKHVMVDGQWRKRAGELRCAPEQQDVQAKFLSLSRKVQAYWARTPGPDLEGAAPGTGALYSAMDRIDVVRGPMDGF</sequence>
<dbReference type="AlphaFoldDB" id="A0A8H4XK15"/>
<reference evidence="4" key="2">
    <citation type="submission" date="2020-05" db="EMBL/GenBank/DDBJ databases">
        <authorList>
            <person name="Kim H.-S."/>
            <person name="Proctor R.H."/>
            <person name="Brown D.W."/>
        </authorList>
    </citation>
    <scope>NUCLEOTIDE SEQUENCE</scope>
    <source>
        <strain evidence="4">NRRL 22465</strain>
    </source>
</reference>
<dbReference type="PANTHER" id="PTHR43794">
    <property type="entry name" value="AMINOHYDROLASE SSNA-RELATED"/>
    <property type="match status" value="1"/>
</dbReference>
<evidence type="ECO:0000256" key="1">
    <source>
        <dbReference type="ARBA" id="ARBA00022801"/>
    </source>
</evidence>
<reference evidence="4" key="1">
    <citation type="journal article" date="2020" name="BMC Genomics">
        <title>Correction to: Identification and distribution of gene clusters required for synthesis of sphingolipid metabolism inhibitors in diverse species of the filamentous fungus Fusarium.</title>
        <authorList>
            <person name="Kim H.S."/>
            <person name="Lohmar J.M."/>
            <person name="Busman M."/>
            <person name="Brown D.W."/>
            <person name="Naumann T.A."/>
            <person name="Divon H.H."/>
            <person name="Lysoe E."/>
            <person name="Uhlig S."/>
            <person name="Proctor R.H."/>
        </authorList>
    </citation>
    <scope>NUCLEOTIDE SEQUENCE</scope>
    <source>
        <strain evidence="4">NRRL 22465</strain>
    </source>
</reference>
<accession>A0A8H4XK15</accession>
<proteinExistence type="predicted"/>
<feature type="domain" description="Amidohydrolase-related" evidence="3">
    <location>
        <begin position="261"/>
        <end position="433"/>
    </location>
</feature>
<dbReference type="Pfam" id="PF01979">
    <property type="entry name" value="Amidohydro_1"/>
    <property type="match status" value="1"/>
</dbReference>
<keyword evidence="2" id="KW-0732">Signal</keyword>
<dbReference type="SUPFAM" id="SSF51556">
    <property type="entry name" value="Metallo-dependent hydrolases"/>
    <property type="match status" value="1"/>
</dbReference>
<name>A0A8H4XK15_9HYPO</name>
<dbReference type="GO" id="GO:0016810">
    <property type="term" value="F:hydrolase activity, acting on carbon-nitrogen (but not peptide) bonds"/>
    <property type="evidence" value="ECO:0007669"/>
    <property type="project" value="InterPro"/>
</dbReference>